<name>A0A0A8YU97_ARUDO</name>
<reference evidence="1" key="1">
    <citation type="submission" date="2014-09" db="EMBL/GenBank/DDBJ databases">
        <authorList>
            <person name="Magalhaes I.L.F."/>
            <person name="Oliveira U."/>
            <person name="Santos F.R."/>
            <person name="Vidigal T.H.D.A."/>
            <person name="Brescovit A.D."/>
            <person name="Santos A.J."/>
        </authorList>
    </citation>
    <scope>NUCLEOTIDE SEQUENCE</scope>
    <source>
        <tissue evidence="1">Shoot tissue taken approximately 20 cm above the soil surface</tissue>
    </source>
</reference>
<protein>
    <submittedName>
        <fullName evidence="1">Uncharacterized protein</fullName>
    </submittedName>
</protein>
<reference evidence="1" key="2">
    <citation type="journal article" date="2015" name="Data Brief">
        <title>Shoot transcriptome of the giant reed, Arundo donax.</title>
        <authorList>
            <person name="Barrero R.A."/>
            <person name="Guerrero F.D."/>
            <person name="Moolhuijzen P."/>
            <person name="Goolsby J.A."/>
            <person name="Tidwell J."/>
            <person name="Bellgard S.E."/>
            <person name="Bellgard M.I."/>
        </authorList>
    </citation>
    <scope>NUCLEOTIDE SEQUENCE</scope>
    <source>
        <tissue evidence="1">Shoot tissue taken approximately 20 cm above the soil surface</tissue>
    </source>
</reference>
<accession>A0A0A8YU97</accession>
<organism evidence="1">
    <name type="scientific">Arundo donax</name>
    <name type="common">Giant reed</name>
    <name type="synonym">Donax arundinaceus</name>
    <dbReference type="NCBI Taxonomy" id="35708"/>
    <lineage>
        <taxon>Eukaryota</taxon>
        <taxon>Viridiplantae</taxon>
        <taxon>Streptophyta</taxon>
        <taxon>Embryophyta</taxon>
        <taxon>Tracheophyta</taxon>
        <taxon>Spermatophyta</taxon>
        <taxon>Magnoliopsida</taxon>
        <taxon>Liliopsida</taxon>
        <taxon>Poales</taxon>
        <taxon>Poaceae</taxon>
        <taxon>PACMAD clade</taxon>
        <taxon>Arundinoideae</taxon>
        <taxon>Arundineae</taxon>
        <taxon>Arundo</taxon>
    </lineage>
</organism>
<proteinExistence type="predicted"/>
<dbReference type="EMBL" id="GBRH01267236">
    <property type="protein sequence ID" value="JAD30659.1"/>
    <property type="molecule type" value="Transcribed_RNA"/>
</dbReference>
<sequence>MASILLSPG</sequence>
<evidence type="ECO:0000313" key="1">
    <source>
        <dbReference type="EMBL" id="JAD30659.1"/>
    </source>
</evidence>